<proteinExistence type="predicted"/>
<feature type="transmembrane region" description="Helical" evidence="2">
    <location>
        <begin position="359"/>
        <end position="380"/>
    </location>
</feature>
<feature type="region of interest" description="Disordered" evidence="1">
    <location>
        <begin position="825"/>
        <end position="875"/>
    </location>
</feature>
<dbReference type="Proteomes" id="UP000178636">
    <property type="component" value="Unassembled WGS sequence"/>
</dbReference>
<dbReference type="STRING" id="1798664.A3C93_04280"/>
<gene>
    <name evidence="4" type="ORF">A3C93_04280</name>
</gene>
<keyword evidence="2" id="KW-1133">Transmembrane helix</keyword>
<feature type="transmembrane region" description="Helical" evidence="2">
    <location>
        <begin position="139"/>
        <end position="160"/>
    </location>
</feature>
<accession>A0A1G2DBV4</accession>
<evidence type="ECO:0000256" key="1">
    <source>
        <dbReference type="SAM" id="MobiDB-lite"/>
    </source>
</evidence>
<organism evidence="4 5">
    <name type="scientific">Candidatus Lloydbacteria bacterium RIFCSPHIGHO2_02_FULL_54_17</name>
    <dbReference type="NCBI Taxonomy" id="1798664"/>
    <lineage>
        <taxon>Bacteria</taxon>
        <taxon>Candidatus Lloydiibacteriota</taxon>
    </lineage>
</organism>
<feature type="signal peptide" evidence="3">
    <location>
        <begin position="1"/>
        <end position="25"/>
    </location>
</feature>
<comment type="caution">
    <text evidence="4">The sequence shown here is derived from an EMBL/GenBank/DDBJ whole genome shotgun (WGS) entry which is preliminary data.</text>
</comment>
<feature type="transmembrane region" description="Helical" evidence="2">
    <location>
        <begin position="316"/>
        <end position="338"/>
    </location>
</feature>
<keyword evidence="2" id="KW-0812">Transmembrane</keyword>
<sequence length="875" mass="93038">MFGLGTKLAILVLLIGLVMPTTVFAMHTDPVTGAAGKHFLGVDWGVAGSTFWDNTKNLVVNPRDQIGRAASIVGSGVAELLGELVTKALEGLSWVILQVAGFFLQITAAIMELAIVMTIQMDLSKLAVVTVGWTAVRDFANMFFIFALLYIAIQTILGLAGGGAKRWIAHLIIAAILINFSLFATTVVVDAGNILAVTFFNKSQATQGAGGKILSIKDQIIGGLGMQTTLASVNNGKGGTVTVTPVAQIIINVGGAIFMVIAGYVFLAAALMMVTRTIMLAVLMIFSPFAFMAFGLPKLEQYGHQWLDKLIKQTFVAPMFLFMLYLNLTVINGMNQAGSLLGPVQNMTWSSVFSGESSSYLLVFNYIILIGFFISSISVANGFAGGVGSHAQGWAKSATKWAGGMAAGGAVAGGAWGMRQTAGAYGQGKLKDEKWVQEQNRLVAKGGMAGRLANLKLAAAGGTARATFDPRATKFGQKVLTGGGHIDIGQAGGKGGFQATGSALGKVSLGAVGYTGTDRDKETLAIAEERYKNDPVAKEAYLKANLGTISARDESGKLKGETLGEKLKSYVVGEERYGKEGEFKTARQTIEREKVTAEAKKSLKDATKQFGDTLEEIKAGRMTEEDGKRAGEAAAEAIKKSLSVLNGKEAAELLDNKQLQMAPVIAALNNQHLSGLNTRTDLAPETIAAITNGVVTNGTDSARKYLRNQARIGSGTFQVDAEKELERLTKDYNTEKTAFESNPSPTPEKVEEWKKKAQELRGQSSRFLGMMETNEIAELDDALIAHEMVIEGYASNSKVQSKIRERLNSNLYSDTVAPVLQARFGKQTPPEPSRIVIPEGARTAGPVTPPTPQGPVTPPATNTPPTSEAPRIIVP</sequence>
<feature type="transmembrane region" description="Helical" evidence="2">
    <location>
        <begin position="167"/>
        <end position="189"/>
    </location>
</feature>
<evidence type="ECO:0000256" key="2">
    <source>
        <dbReference type="SAM" id="Phobius"/>
    </source>
</evidence>
<feature type="transmembrane region" description="Helical" evidence="2">
    <location>
        <begin position="249"/>
        <end position="271"/>
    </location>
</feature>
<name>A0A1G2DBV4_9BACT</name>
<dbReference type="AlphaFoldDB" id="A0A1G2DBV4"/>
<feature type="chain" id="PRO_5009582521" description="TraG N-terminal Proteobacteria domain-containing protein" evidence="3">
    <location>
        <begin position="26"/>
        <end position="875"/>
    </location>
</feature>
<feature type="transmembrane region" description="Helical" evidence="2">
    <location>
        <begin position="278"/>
        <end position="296"/>
    </location>
</feature>
<feature type="transmembrane region" description="Helical" evidence="2">
    <location>
        <begin position="94"/>
        <end position="119"/>
    </location>
</feature>
<evidence type="ECO:0000256" key="3">
    <source>
        <dbReference type="SAM" id="SignalP"/>
    </source>
</evidence>
<evidence type="ECO:0000313" key="4">
    <source>
        <dbReference type="EMBL" id="OGZ11105.1"/>
    </source>
</evidence>
<evidence type="ECO:0008006" key="6">
    <source>
        <dbReference type="Google" id="ProtNLM"/>
    </source>
</evidence>
<evidence type="ECO:0000313" key="5">
    <source>
        <dbReference type="Proteomes" id="UP000178636"/>
    </source>
</evidence>
<reference evidence="4 5" key="1">
    <citation type="journal article" date="2016" name="Nat. Commun.">
        <title>Thousands of microbial genomes shed light on interconnected biogeochemical processes in an aquifer system.</title>
        <authorList>
            <person name="Anantharaman K."/>
            <person name="Brown C.T."/>
            <person name="Hug L.A."/>
            <person name="Sharon I."/>
            <person name="Castelle C.J."/>
            <person name="Probst A.J."/>
            <person name="Thomas B.C."/>
            <person name="Singh A."/>
            <person name="Wilkins M.J."/>
            <person name="Karaoz U."/>
            <person name="Brodie E.L."/>
            <person name="Williams K.H."/>
            <person name="Hubbard S.S."/>
            <person name="Banfield J.F."/>
        </authorList>
    </citation>
    <scope>NUCLEOTIDE SEQUENCE [LARGE SCALE GENOMIC DNA]</scope>
</reference>
<dbReference type="EMBL" id="MHLO01000039">
    <property type="protein sequence ID" value="OGZ11105.1"/>
    <property type="molecule type" value="Genomic_DNA"/>
</dbReference>
<keyword evidence="2" id="KW-0472">Membrane</keyword>
<keyword evidence="3" id="KW-0732">Signal</keyword>
<feature type="compositionally biased region" description="Pro residues" evidence="1">
    <location>
        <begin position="847"/>
        <end position="862"/>
    </location>
</feature>
<protein>
    <recommendedName>
        <fullName evidence="6">TraG N-terminal Proteobacteria domain-containing protein</fullName>
    </recommendedName>
</protein>